<proteinExistence type="inferred from homology"/>
<dbReference type="InterPro" id="IPR006015">
    <property type="entry name" value="Universal_stress_UspA"/>
</dbReference>
<dbReference type="CDD" id="cd00293">
    <property type="entry name" value="USP-like"/>
    <property type="match status" value="1"/>
</dbReference>
<organism evidence="3 4">
    <name type="scientific">Humidesulfovibrio mexicanus</name>
    <dbReference type="NCBI Taxonomy" id="147047"/>
    <lineage>
        <taxon>Bacteria</taxon>
        <taxon>Pseudomonadati</taxon>
        <taxon>Thermodesulfobacteriota</taxon>
        <taxon>Desulfovibrionia</taxon>
        <taxon>Desulfovibrionales</taxon>
        <taxon>Desulfovibrionaceae</taxon>
        <taxon>Humidesulfovibrio</taxon>
    </lineage>
</organism>
<dbReference type="EMBL" id="FZOC01000008">
    <property type="protein sequence ID" value="SNS19230.1"/>
    <property type="molecule type" value="Genomic_DNA"/>
</dbReference>
<comment type="similarity">
    <text evidence="1">Belongs to the universal stress protein A family.</text>
</comment>
<dbReference type="InterPro" id="IPR006016">
    <property type="entry name" value="UspA"/>
</dbReference>
<dbReference type="RefSeq" id="WP_089275305.1">
    <property type="nucleotide sequence ID" value="NZ_FZOC01000008.1"/>
</dbReference>
<dbReference type="PANTHER" id="PTHR46268:SF6">
    <property type="entry name" value="UNIVERSAL STRESS PROTEIN UP12"/>
    <property type="match status" value="1"/>
</dbReference>
<dbReference type="SUPFAM" id="SSF52402">
    <property type="entry name" value="Adenine nucleotide alpha hydrolases-like"/>
    <property type="match status" value="1"/>
</dbReference>
<feature type="domain" description="UspA" evidence="2">
    <location>
        <begin position="1"/>
        <end position="138"/>
    </location>
</feature>
<dbReference type="AlphaFoldDB" id="A0A239CGK2"/>
<evidence type="ECO:0000313" key="4">
    <source>
        <dbReference type="Proteomes" id="UP000198324"/>
    </source>
</evidence>
<gene>
    <name evidence="3" type="ORF">SAMN04488503_3115</name>
</gene>
<dbReference type="PRINTS" id="PR01438">
    <property type="entry name" value="UNVRSLSTRESS"/>
</dbReference>
<keyword evidence="4" id="KW-1185">Reference proteome</keyword>
<dbReference type="InterPro" id="IPR014729">
    <property type="entry name" value="Rossmann-like_a/b/a_fold"/>
</dbReference>
<evidence type="ECO:0000313" key="3">
    <source>
        <dbReference type="EMBL" id="SNS19230.1"/>
    </source>
</evidence>
<name>A0A239CGK2_9BACT</name>
<dbReference type="PANTHER" id="PTHR46268">
    <property type="entry name" value="STRESS RESPONSE PROTEIN NHAX"/>
    <property type="match status" value="1"/>
</dbReference>
<evidence type="ECO:0000256" key="1">
    <source>
        <dbReference type="ARBA" id="ARBA00008791"/>
    </source>
</evidence>
<sequence length="138" mass="15054">MIKKLIVAYDASPQSEKAFDFGLGLAAKFAAELIVCSVATLPEPPVSVEISAVLDHAEEFYKKHFTRLAARAAAGGITPRFELKVGHPAEQIILLAEEEGVQMIVMGHRGNTLVEKWMLGSVCRRVINYANCTVSVVR</sequence>
<dbReference type="Gene3D" id="3.40.50.620">
    <property type="entry name" value="HUPs"/>
    <property type="match status" value="1"/>
</dbReference>
<accession>A0A239CGK2</accession>
<reference evidence="3 4" key="1">
    <citation type="submission" date="2017-06" db="EMBL/GenBank/DDBJ databases">
        <authorList>
            <person name="Kim H.J."/>
            <person name="Triplett B.A."/>
        </authorList>
    </citation>
    <scope>NUCLEOTIDE SEQUENCE [LARGE SCALE GENOMIC DNA]</scope>
    <source>
        <strain evidence="3 4">DSM 13116</strain>
    </source>
</reference>
<evidence type="ECO:0000259" key="2">
    <source>
        <dbReference type="Pfam" id="PF00582"/>
    </source>
</evidence>
<dbReference type="Pfam" id="PF00582">
    <property type="entry name" value="Usp"/>
    <property type="match status" value="1"/>
</dbReference>
<dbReference type="Proteomes" id="UP000198324">
    <property type="component" value="Unassembled WGS sequence"/>
</dbReference>
<protein>
    <submittedName>
        <fullName evidence="3">Nucleotide-binding universal stress protein, UspA family</fullName>
    </submittedName>
</protein>
<dbReference type="OrthoDB" id="9788959at2"/>